<dbReference type="Pfam" id="PF13416">
    <property type="entry name" value="SBP_bac_8"/>
    <property type="match status" value="1"/>
</dbReference>
<proteinExistence type="predicted"/>
<dbReference type="Gene3D" id="3.40.190.10">
    <property type="entry name" value="Periplasmic binding protein-like II"/>
    <property type="match status" value="1"/>
</dbReference>
<name>A0ABR7H9S9_9FIRM</name>
<comment type="caution">
    <text evidence="7">The sequence shown here is derived from an EMBL/GenBank/DDBJ whole genome shotgun (WGS) entry which is preliminary data.</text>
</comment>
<gene>
    <name evidence="7" type="ORF">H8S75_18245</name>
</gene>
<keyword evidence="5" id="KW-0449">Lipoprotein</keyword>
<evidence type="ECO:0000256" key="5">
    <source>
        <dbReference type="ARBA" id="ARBA00023288"/>
    </source>
</evidence>
<keyword evidence="1" id="KW-1003">Cell membrane</keyword>
<feature type="chain" id="PRO_5046423582" evidence="6">
    <location>
        <begin position="22"/>
        <end position="436"/>
    </location>
</feature>
<evidence type="ECO:0000256" key="4">
    <source>
        <dbReference type="ARBA" id="ARBA00023139"/>
    </source>
</evidence>
<evidence type="ECO:0000313" key="7">
    <source>
        <dbReference type="EMBL" id="MBC5709901.1"/>
    </source>
</evidence>
<dbReference type="PROSITE" id="PS51257">
    <property type="entry name" value="PROKAR_LIPOPROTEIN"/>
    <property type="match status" value="1"/>
</dbReference>
<evidence type="ECO:0000256" key="2">
    <source>
        <dbReference type="ARBA" id="ARBA00022729"/>
    </source>
</evidence>
<dbReference type="PANTHER" id="PTHR43649:SF33">
    <property type="entry name" value="POLYGALACTURONAN_RHAMNOGALACTURONAN-BINDING PROTEIN YTCQ"/>
    <property type="match status" value="1"/>
</dbReference>
<dbReference type="SUPFAM" id="SSF53850">
    <property type="entry name" value="Periplasmic binding protein-like II"/>
    <property type="match status" value="1"/>
</dbReference>
<dbReference type="InterPro" id="IPR050490">
    <property type="entry name" value="Bact_solute-bd_prot1"/>
</dbReference>
<dbReference type="EMBL" id="JACOPB010000008">
    <property type="protein sequence ID" value="MBC5709901.1"/>
    <property type="molecule type" value="Genomic_DNA"/>
</dbReference>
<keyword evidence="3" id="KW-0472">Membrane</keyword>
<evidence type="ECO:0000256" key="1">
    <source>
        <dbReference type="ARBA" id="ARBA00022475"/>
    </source>
</evidence>
<dbReference type="RefSeq" id="WP_187022865.1">
    <property type="nucleotide sequence ID" value="NZ_JACOPB010000008.1"/>
</dbReference>
<keyword evidence="4" id="KW-0564">Palmitate</keyword>
<dbReference type="InterPro" id="IPR006059">
    <property type="entry name" value="SBP"/>
</dbReference>
<feature type="signal peptide" evidence="6">
    <location>
        <begin position="1"/>
        <end position="21"/>
    </location>
</feature>
<dbReference type="CDD" id="cd14748">
    <property type="entry name" value="PBP2_UgpB"/>
    <property type="match status" value="1"/>
</dbReference>
<accession>A0ABR7H9S9</accession>
<keyword evidence="8" id="KW-1185">Reference proteome</keyword>
<reference evidence="7 8" key="1">
    <citation type="submission" date="2020-08" db="EMBL/GenBank/DDBJ databases">
        <title>Genome public.</title>
        <authorList>
            <person name="Liu C."/>
            <person name="Sun Q."/>
        </authorList>
    </citation>
    <scope>NUCLEOTIDE SEQUENCE [LARGE SCALE GENOMIC DNA]</scope>
    <source>
        <strain evidence="7 8">NSJ-66</strain>
    </source>
</reference>
<keyword evidence="2 6" id="KW-0732">Signal</keyword>
<dbReference type="Proteomes" id="UP000634672">
    <property type="component" value="Unassembled WGS sequence"/>
</dbReference>
<dbReference type="PANTHER" id="PTHR43649">
    <property type="entry name" value="ARABINOSE-BINDING PROTEIN-RELATED"/>
    <property type="match status" value="1"/>
</dbReference>
<sequence>MMIKKYMAFILAAAVAVSVMAGCSDMPTEKKEGAASEAQKTEKKELVFWIRGSENENISKVLSEDVDLYNQKQDGLSNVTVEFIPYADFITKYNAAFAGGTAPDIIDTGEIALRVNLNQHEPLDDYIAQWEDKGEVADYLDAGYMEGKTYGVLFSPSTYLFFWRKDYFKEAGLDPESPPKDWEEMMEYAKLLTIKDGDNVVRGGFSVDVTSNQAPMLFTVLARQAGSHLYDDTTGVPAFNDKGGVEALQYILDIAPYSKLHTPAPGANEPVPFIAGTAAMGYVTTETISTMLTNDPSMKEKIGVAAYIPKAGGTDITWSGYRLYAISAGTKYKDEAWDFIKYSMSEERMRAKMETADVVPVRKGLQKEFENMDEFMHPAMVKAVSVGECYPKKEWASSYNGIALRDAQQEALYGQKTVQEALDDAVDRIKQDYNLK</sequence>
<evidence type="ECO:0000256" key="3">
    <source>
        <dbReference type="ARBA" id="ARBA00023136"/>
    </source>
</evidence>
<organism evidence="7 8">
    <name type="scientific">Hungatella hominis</name>
    <dbReference type="NCBI Taxonomy" id="2763050"/>
    <lineage>
        <taxon>Bacteria</taxon>
        <taxon>Bacillati</taxon>
        <taxon>Bacillota</taxon>
        <taxon>Clostridia</taxon>
        <taxon>Lachnospirales</taxon>
        <taxon>Lachnospiraceae</taxon>
        <taxon>Hungatella</taxon>
    </lineage>
</organism>
<protein>
    <submittedName>
        <fullName evidence="7">ABC transporter substrate-binding protein</fullName>
    </submittedName>
</protein>
<evidence type="ECO:0000313" key="8">
    <source>
        <dbReference type="Proteomes" id="UP000634672"/>
    </source>
</evidence>
<evidence type="ECO:0000256" key="6">
    <source>
        <dbReference type="SAM" id="SignalP"/>
    </source>
</evidence>